<protein>
    <submittedName>
        <fullName evidence="1">Uncharacterized protein</fullName>
    </submittedName>
</protein>
<evidence type="ECO:0000313" key="1">
    <source>
        <dbReference type="EMBL" id="CAB4294258.1"/>
    </source>
</evidence>
<dbReference type="OrthoDB" id="1736322at2759"/>
<gene>
    <name evidence="1" type="ORF">ORAREDHAP_LOCUS4341</name>
</gene>
<reference evidence="2" key="1">
    <citation type="journal article" date="2020" name="Genome Biol.">
        <title>Gamete binning: chromosome-level and haplotype-resolved genome assembly enabled by high-throughput single-cell sequencing of gamete genomes.</title>
        <authorList>
            <person name="Campoy J.A."/>
            <person name="Sun H."/>
            <person name="Goel M."/>
            <person name="Jiao W.-B."/>
            <person name="Folz-Donahue K."/>
            <person name="Wang N."/>
            <person name="Rubio M."/>
            <person name="Liu C."/>
            <person name="Kukat C."/>
            <person name="Ruiz D."/>
            <person name="Huettel B."/>
            <person name="Schneeberger K."/>
        </authorList>
    </citation>
    <scope>NUCLEOTIDE SEQUENCE [LARGE SCALE GENOMIC DNA]</scope>
    <source>
        <strain evidence="2">cv. Rojo Pasion</strain>
    </source>
</reference>
<dbReference type="Proteomes" id="UP000507245">
    <property type="component" value="Unassembled WGS sequence"/>
</dbReference>
<proteinExistence type="predicted"/>
<evidence type="ECO:0000313" key="2">
    <source>
        <dbReference type="Proteomes" id="UP000507245"/>
    </source>
</evidence>
<dbReference type="EMBL" id="CAEKKB010000001">
    <property type="protein sequence ID" value="CAB4294258.1"/>
    <property type="molecule type" value="Genomic_DNA"/>
</dbReference>
<accession>A0A6J5W7P8</accession>
<sequence length="101" mass="11204">MKGTFIAQNATYKHNPSPIRSIPHKEQKNAITVTSRELTEAIFNGPSSFDILHGHSRATMFLIANNTAQAILSSFFFKYACWFSAIATSGEFLLSSSQCTR</sequence>
<name>A0A6J5W7P8_PRUAR</name>
<dbReference type="AlphaFoldDB" id="A0A6J5W7P8"/>
<organism evidence="1 2">
    <name type="scientific">Prunus armeniaca</name>
    <name type="common">Apricot</name>
    <name type="synonym">Armeniaca vulgaris</name>
    <dbReference type="NCBI Taxonomy" id="36596"/>
    <lineage>
        <taxon>Eukaryota</taxon>
        <taxon>Viridiplantae</taxon>
        <taxon>Streptophyta</taxon>
        <taxon>Embryophyta</taxon>
        <taxon>Tracheophyta</taxon>
        <taxon>Spermatophyta</taxon>
        <taxon>Magnoliopsida</taxon>
        <taxon>eudicotyledons</taxon>
        <taxon>Gunneridae</taxon>
        <taxon>Pentapetalae</taxon>
        <taxon>rosids</taxon>
        <taxon>fabids</taxon>
        <taxon>Rosales</taxon>
        <taxon>Rosaceae</taxon>
        <taxon>Amygdaloideae</taxon>
        <taxon>Amygdaleae</taxon>
        <taxon>Prunus</taxon>
    </lineage>
</organism>
<keyword evidence="2" id="KW-1185">Reference proteome</keyword>